<accession>A0A368L3T8</accession>
<protein>
    <submittedName>
        <fullName evidence="1">Uncharacterized protein</fullName>
    </submittedName>
</protein>
<reference evidence="1 2" key="1">
    <citation type="journal article" date="2018" name="Int. J. Syst. Evol. Microbiol.">
        <title>Parvibium lacunae gen. nov., sp. nov., a new member of the family Alcaligenaceae isolated from a freshwater pond.</title>
        <authorList>
            <person name="Chen W.M."/>
            <person name="Xie P.B."/>
            <person name="Hsu M.Y."/>
            <person name="Sheu S.Y."/>
        </authorList>
    </citation>
    <scope>NUCLEOTIDE SEQUENCE [LARGE SCALE GENOMIC DNA]</scope>
    <source>
        <strain evidence="1 2">KMB9</strain>
    </source>
</reference>
<dbReference type="EMBL" id="QPGB01000002">
    <property type="protein sequence ID" value="RCS58247.1"/>
    <property type="molecule type" value="Genomic_DNA"/>
</dbReference>
<keyword evidence="2" id="KW-1185">Reference proteome</keyword>
<organism evidence="1 2">
    <name type="scientific">Parvibium lacunae</name>
    <dbReference type="NCBI Taxonomy" id="1888893"/>
    <lineage>
        <taxon>Bacteria</taxon>
        <taxon>Pseudomonadati</taxon>
        <taxon>Pseudomonadota</taxon>
        <taxon>Betaproteobacteria</taxon>
        <taxon>Burkholderiales</taxon>
        <taxon>Alcaligenaceae</taxon>
        <taxon>Parvibium</taxon>
    </lineage>
</organism>
<comment type="caution">
    <text evidence="1">The sequence shown here is derived from an EMBL/GenBank/DDBJ whole genome shotgun (WGS) entry which is preliminary data.</text>
</comment>
<sequence length="75" mass="8579">MTFVSHDESLPLQHHSWPFTLFAPKRGPYNPFGGRLMYNSSAGLLGTCRCADNEHDAIVFVFRLPFTTFCERTIK</sequence>
<dbReference type="AlphaFoldDB" id="A0A368L3T8"/>
<gene>
    <name evidence="1" type="ORF">DU000_05325</name>
</gene>
<dbReference type="Proteomes" id="UP000252357">
    <property type="component" value="Unassembled WGS sequence"/>
</dbReference>
<evidence type="ECO:0000313" key="1">
    <source>
        <dbReference type="EMBL" id="RCS58247.1"/>
    </source>
</evidence>
<proteinExistence type="predicted"/>
<evidence type="ECO:0000313" key="2">
    <source>
        <dbReference type="Proteomes" id="UP000252357"/>
    </source>
</evidence>
<name>A0A368L3T8_9BURK</name>